<reference evidence="2 3" key="1">
    <citation type="submission" date="2019-09" db="EMBL/GenBank/DDBJ databases">
        <authorList>
            <person name="Ou C."/>
        </authorList>
    </citation>
    <scope>NUCLEOTIDE SEQUENCE [LARGE SCALE GENOMIC DNA]</scope>
    <source>
        <strain evidence="2">S2</strain>
        <tissue evidence="2">Leaf</tissue>
    </source>
</reference>
<dbReference type="AlphaFoldDB" id="A0A5N5I6Y2"/>
<reference evidence="3" key="2">
    <citation type="submission" date="2019-10" db="EMBL/GenBank/DDBJ databases">
        <title>A de novo genome assembly of a pear dwarfing rootstock.</title>
        <authorList>
            <person name="Wang F."/>
            <person name="Wang J."/>
            <person name="Li S."/>
            <person name="Zhang Y."/>
            <person name="Fang M."/>
            <person name="Ma L."/>
            <person name="Zhao Y."/>
            <person name="Jiang S."/>
        </authorList>
    </citation>
    <scope>NUCLEOTIDE SEQUENCE [LARGE SCALE GENOMIC DNA]</scope>
</reference>
<proteinExistence type="predicted"/>
<evidence type="ECO:0000256" key="1">
    <source>
        <dbReference type="SAM" id="MobiDB-lite"/>
    </source>
</evidence>
<evidence type="ECO:0000313" key="3">
    <source>
        <dbReference type="Proteomes" id="UP000327157"/>
    </source>
</evidence>
<gene>
    <name evidence="2" type="ORF">D8674_026023</name>
</gene>
<name>A0A5N5I6Y2_9ROSA</name>
<accession>A0A5N5I6Y2</accession>
<organism evidence="2 3">
    <name type="scientific">Pyrus ussuriensis x Pyrus communis</name>
    <dbReference type="NCBI Taxonomy" id="2448454"/>
    <lineage>
        <taxon>Eukaryota</taxon>
        <taxon>Viridiplantae</taxon>
        <taxon>Streptophyta</taxon>
        <taxon>Embryophyta</taxon>
        <taxon>Tracheophyta</taxon>
        <taxon>Spermatophyta</taxon>
        <taxon>Magnoliopsida</taxon>
        <taxon>eudicotyledons</taxon>
        <taxon>Gunneridae</taxon>
        <taxon>Pentapetalae</taxon>
        <taxon>rosids</taxon>
        <taxon>fabids</taxon>
        <taxon>Rosales</taxon>
        <taxon>Rosaceae</taxon>
        <taxon>Amygdaloideae</taxon>
        <taxon>Maleae</taxon>
        <taxon>Pyrus</taxon>
    </lineage>
</organism>
<comment type="caution">
    <text evidence="2">The sequence shown here is derived from an EMBL/GenBank/DDBJ whole genome shotgun (WGS) entry which is preliminary data.</text>
</comment>
<dbReference type="Proteomes" id="UP000327157">
    <property type="component" value="Chromosome 5"/>
</dbReference>
<dbReference type="EMBL" id="SMOL01000004">
    <property type="protein sequence ID" value="KAB2635489.1"/>
    <property type="molecule type" value="Genomic_DNA"/>
</dbReference>
<feature type="compositionally biased region" description="Polar residues" evidence="1">
    <location>
        <begin position="29"/>
        <end position="38"/>
    </location>
</feature>
<keyword evidence="3" id="KW-1185">Reference proteome</keyword>
<feature type="region of interest" description="Disordered" evidence="1">
    <location>
        <begin position="24"/>
        <end position="49"/>
    </location>
</feature>
<reference evidence="2 3" key="3">
    <citation type="submission" date="2019-11" db="EMBL/GenBank/DDBJ databases">
        <title>A de novo genome assembly of a pear dwarfing rootstock.</title>
        <authorList>
            <person name="Wang F."/>
            <person name="Wang J."/>
            <person name="Li S."/>
            <person name="Zhang Y."/>
            <person name="Fang M."/>
            <person name="Ma L."/>
            <person name="Zhao Y."/>
            <person name="Jiang S."/>
        </authorList>
    </citation>
    <scope>NUCLEOTIDE SEQUENCE [LARGE SCALE GENOMIC DNA]</scope>
    <source>
        <strain evidence="2">S2</strain>
        <tissue evidence="2">Leaf</tissue>
    </source>
</reference>
<evidence type="ECO:0000313" key="2">
    <source>
        <dbReference type="EMBL" id="KAB2635489.1"/>
    </source>
</evidence>
<dbReference type="OrthoDB" id="2414538at2759"/>
<sequence>MLAPASIISTKGKNYGKGTCQLHIETKDPNGTSSSSENEVGKRAGTGTCDAKDSGMLARCSVRNLMRRNSRREENEDTLLYAKRLDFPSGIYKAYKYDSKPTNPGCSLYEVGAGTTAQFRNSLIRDPSQVPSVNERIQTWSAEHEVADGDGFVESGFESLSSKVGVYEMPFENLMRANATTVSAVLNNKRSGVQKLGRDSVSSELRHSPPEFIYPDDEDLIGMTCHIPQETSCSRLQG</sequence>
<protein>
    <submittedName>
        <fullName evidence="2">DNA polymerase zeta catalytic subunit-like</fullName>
    </submittedName>
</protein>